<evidence type="ECO:0000259" key="1">
    <source>
        <dbReference type="Pfam" id="PF00535"/>
    </source>
</evidence>
<dbReference type="RefSeq" id="WP_260747621.1">
    <property type="nucleotide sequence ID" value="NZ_CP092109.1"/>
</dbReference>
<name>A0ABY5ZN04_9BACT</name>
<dbReference type="Gene3D" id="3.90.550.10">
    <property type="entry name" value="Spore Coat Polysaccharide Biosynthesis Protein SpsA, Chain A"/>
    <property type="match status" value="1"/>
</dbReference>
<reference evidence="2" key="1">
    <citation type="journal article" date="2022" name="Environ. Microbiol.">
        <title>Geoalkalibacter halelectricus SAP #1 sp. nov. possessing extracellular electron transfer and mineral#reducing capabilities from a haloalkaline environment.</title>
        <authorList>
            <person name="Yadav S."/>
            <person name="Singh R."/>
            <person name="Sundharam S.S."/>
            <person name="Chaudhary S."/>
            <person name="Krishnamurthi S."/>
            <person name="Patil S.A."/>
        </authorList>
    </citation>
    <scope>NUCLEOTIDE SEQUENCE</scope>
    <source>
        <strain evidence="2">SAP-1</strain>
    </source>
</reference>
<dbReference type="CDD" id="cd00761">
    <property type="entry name" value="Glyco_tranf_GTA_type"/>
    <property type="match status" value="1"/>
</dbReference>
<dbReference type="InterPro" id="IPR050834">
    <property type="entry name" value="Glycosyltransf_2"/>
</dbReference>
<dbReference type="Pfam" id="PF00535">
    <property type="entry name" value="Glycos_transf_2"/>
    <property type="match status" value="1"/>
</dbReference>
<keyword evidence="3" id="KW-1185">Reference proteome</keyword>
<evidence type="ECO:0000313" key="3">
    <source>
        <dbReference type="Proteomes" id="UP001060414"/>
    </source>
</evidence>
<dbReference type="InterPro" id="IPR029044">
    <property type="entry name" value="Nucleotide-diphossugar_trans"/>
</dbReference>
<accession>A0ABY5ZN04</accession>
<dbReference type="InterPro" id="IPR001173">
    <property type="entry name" value="Glyco_trans_2-like"/>
</dbReference>
<dbReference type="PANTHER" id="PTHR43685:SF2">
    <property type="entry name" value="GLYCOSYLTRANSFERASE 2-LIKE DOMAIN-CONTAINING PROTEIN"/>
    <property type="match status" value="1"/>
</dbReference>
<dbReference type="Proteomes" id="UP001060414">
    <property type="component" value="Chromosome"/>
</dbReference>
<evidence type="ECO:0000313" key="2">
    <source>
        <dbReference type="EMBL" id="UWZ79265.1"/>
    </source>
</evidence>
<dbReference type="PANTHER" id="PTHR43685">
    <property type="entry name" value="GLYCOSYLTRANSFERASE"/>
    <property type="match status" value="1"/>
</dbReference>
<feature type="domain" description="Glycosyltransferase 2-like" evidence="1">
    <location>
        <begin position="6"/>
        <end position="175"/>
    </location>
</feature>
<proteinExistence type="predicted"/>
<organism evidence="2 3">
    <name type="scientific">Geoalkalibacter halelectricus</name>
    <dbReference type="NCBI Taxonomy" id="2847045"/>
    <lineage>
        <taxon>Bacteria</taxon>
        <taxon>Pseudomonadati</taxon>
        <taxon>Thermodesulfobacteriota</taxon>
        <taxon>Desulfuromonadia</taxon>
        <taxon>Desulfuromonadales</taxon>
        <taxon>Geoalkalibacteraceae</taxon>
        <taxon>Geoalkalibacter</taxon>
    </lineage>
</organism>
<gene>
    <name evidence="2" type="ORF">L9S41_16520</name>
</gene>
<dbReference type="EMBL" id="CP092109">
    <property type="protein sequence ID" value="UWZ79265.1"/>
    <property type="molecule type" value="Genomic_DNA"/>
</dbReference>
<sequence>MPINISILLATYKRPEVLNRTLASFSSLHSDSVTWDLWVVDNAVDPSTETVVKKWAEKLPIHYLVEPKAGKNNALNLALPGLKGQLVVLTDDDIIASPAWLKQLWEGAQRWPDHMVFGGKIIANWPGVAPFWGEDHPMNQSLFGLHSLGEKEMPYRDNLLPYGANMAVRREIFEKGYNFNPSVGPNGEKVYRMGSETEFLKRLERDGYIPIFLPKAVVEHQIRREQMDMRWVAERSFRSGFTDCAGAMPDGKTLLSVARYLWRQLLVALIMNYIYKIVPNKRKKFSYFVALNRARGKIYAQLSHDEAFSKKIFHKKLLKIIKA</sequence>
<protein>
    <submittedName>
        <fullName evidence="2">Glycosyltransferase</fullName>
    </submittedName>
</protein>
<dbReference type="SUPFAM" id="SSF53448">
    <property type="entry name" value="Nucleotide-diphospho-sugar transferases"/>
    <property type="match status" value="1"/>
</dbReference>